<dbReference type="Pfam" id="PF00732">
    <property type="entry name" value="GMC_oxred_N"/>
    <property type="match status" value="1"/>
</dbReference>
<dbReference type="InterPro" id="IPR012132">
    <property type="entry name" value="GMC_OxRdtase"/>
</dbReference>
<dbReference type="InterPro" id="IPR000172">
    <property type="entry name" value="GMC_OxRdtase_N"/>
</dbReference>
<dbReference type="PANTHER" id="PTHR11552">
    <property type="entry name" value="GLUCOSE-METHANOL-CHOLINE GMC OXIDOREDUCTASE"/>
    <property type="match status" value="1"/>
</dbReference>
<accession>A0A6A6QSA6</accession>
<dbReference type="PIRSF" id="PIRSF000137">
    <property type="entry name" value="Alcohol_oxidase"/>
    <property type="match status" value="1"/>
</dbReference>
<dbReference type="Proteomes" id="UP000799750">
    <property type="component" value="Unassembled WGS sequence"/>
</dbReference>
<feature type="domain" description="Glucose-methanol-choline oxidoreductase N-terminal" evidence="5">
    <location>
        <begin position="306"/>
        <end position="320"/>
    </location>
</feature>
<dbReference type="SUPFAM" id="SSF54373">
    <property type="entry name" value="FAD-linked reductases, C-terminal domain"/>
    <property type="match status" value="1"/>
</dbReference>
<dbReference type="GO" id="GO:0050660">
    <property type="term" value="F:flavin adenine dinucleotide binding"/>
    <property type="evidence" value="ECO:0007669"/>
    <property type="project" value="InterPro"/>
</dbReference>
<keyword evidence="3" id="KW-0285">Flavoprotein</keyword>
<sequence length="621" mass="65291">MRAAARLASAVHLFSILVPGAIALPTSNGQIVGRDTVDGSTYDYVIVGGGLSGLVVANRLSENPKNTVLVIEYGYIDNGPKTLIPYFANSINAADLWPGLTSAPVPGLNDLTFSVSIGAVVGGGSVVNGMEYDRGASADYDSWELLGNPGWGWSDLLPYFKKSTNFTPPSAAATKEFGITWDASAYGTNGPLKTTIANFQYPDLNTIWDAWRHDGVPLPREGSSGDAVGAFWTPSTLDASSSTRSHARTAYYDPVASRPNLHLITGQQANEILFKNSLATGVSFVSRADGTISTVSARKEVILAAGAIHTPQLLQLSGIGPKAVLQAAGIKVRQDLPAVGANFQDHPAAFMSYTLSNTTFPNPNSLALNATYNATSYQQYVDTRTGPYAAARGNSAAFLSLPQVTSKYISIVISLLTQNPLSYLPSIYTDNSLLKGFLAQRAVLATQFSTNSAAVSEFPFNGGGRATAALQKPLSRGTITLNATNPSGAPVIAYNAFQNPVDRAVLLAMVRHARDFWALPQLAKFSPVEAGPGAQYQTDDEIFNALVAGGLLTPSFAHPSGTCALMPQGLGGCVAPDLRVYGTRGLSVVDASVMPLIPAAHLQATAYAVAEKAADLIKARA</sequence>
<dbReference type="SUPFAM" id="SSF51905">
    <property type="entry name" value="FAD/NAD(P)-binding domain"/>
    <property type="match status" value="1"/>
</dbReference>
<dbReference type="Gene3D" id="3.30.560.10">
    <property type="entry name" value="Glucose Oxidase, domain 3"/>
    <property type="match status" value="1"/>
</dbReference>
<reference evidence="6" key="1">
    <citation type="journal article" date="2020" name="Stud. Mycol.">
        <title>101 Dothideomycetes genomes: a test case for predicting lifestyles and emergence of pathogens.</title>
        <authorList>
            <person name="Haridas S."/>
            <person name="Albert R."/>
            <person name="Binder M."/>
            <person name="Bloem J."/>
            <person name="Labutti K."/>
            <person name="Salamov A."/>
            <person name="Andreopoulos B."/>
            <person name="Baker S."/>
            <person name="Barry K."/>
            <person name="Bills G."/>
            <person name="Bluhm B."/>
            <person name="Cannon C."/>
            <person name="Castanera R."/>
            <person name="Culley D."/>
            <person name="Daum C."/>
            <person name="Ezra D."/>
            <person name="Gonzalez J."/>
            <person name="Henrissat B."/>
            <person name="Kuo A."/>
            <person name="Liang C."/>
            <person name="Lipzen A."/>
            <person name="Lutzoni F."/>
            <person name="Magnuson J."/>
            <person name="Mondo S."/>
            <person name="Nolan M."/>
            <person name="Ohm R."/>
            <person name="Pangilinan J."/>
            <person name="Park H.-J."/>
            <person name="Ramirez L."/>
            <person name="Alfaro M."/>
            <person name="Sun H."/>
            <person name="Tritt A."/>
            <person name="Yoshinaga Y."/>
            <person name="Zwiers L.-H."/>
            <person name="Turgeon B."/>
            <person name="Goodwin S."/>
            <person name="Spatafora J."/>
            <person name="Crous P."/>
            <person name="Grigoriev I."/>
        </authorList>
    </citation>
    <scope>NUCLEOTIDE SEQUENCE</scope>
    <source>
        <strain evidence="6">CBS 269.34</strain>
    </source>
</reference>
<feature type="signal peptide" evidence="4">
    <location>
        <begin position="1"/>
        <end position="23"/>
    </location>
</feature>
<comment type="similarity">
    <text evidence="1">Belongs to the GMC oxidoreductase family.</text>
</comment>
<gene>
    <name evidence="6" type="ORF">BU16DRAFT_527896</name>
</gene>
<evidence type="ECO:0000313" key="6">
    <source>
        <dbReference type="EMBL" id="KAF2494992.1"/>
    </source>
</evidence>
<evidence type="ECO:0000256" key="1">
    <source>
        <dbReference type="ARBA" id="ARBA00010790"/>
    </source>
</evidence>
<evidence type="ECO:0000256" key="2">
    <source>
        <dbReference type="PIRSR" id="PIRSR000137-1"/>
    </source>
</evidence>
<evidence type="ECO:0000256" key="3">
    <source>
        <dbReference type="PIRSR" id="PIRSR000137-2"/>
    </source>
</evidence>
<evidence type="ECO:0000313" key="7">
    <source>
        <dbReference type="Proteomes" id="UP000799750"/>
    </source>
</evidence>
<dbReference type="GO" id="GO:0044550">
    <property type="term" value="P:secondary metabolite biosynthetic process"/>
    <property type="evidence" value="ECO:0007669"/>
    <property type="project" value="TreeGrafter"/>
</dbReference>
<dbReference type="Pfam" id="PF05199">
    <property type="entry name" value="GMC_oxred_C"/>
    <property type="match status" value="1"/>
</dbReference>
<feature type="chain" id="PRO_5025355445" evidence="4">
    <location>
        <begin position="24"/>
        <end position="621"/>
    </location>
</feature>
<dbReference type="AlphaFoldDB" id="A0A6A6QSA6"/>
<comment type="cofactor">
    <cofactor evidence="3">
        <name>FAD</name>
        <dbReference type="ChEBI" id="CHEBI:57692"/>
    </cofactor>
</comment>
<dbReference type="InterPro" id="IPR007867">
    <property type="entry name" value="GMC_OxRtase_C"/>
</dbReference>
<proteinExistence type="inferred from homology"/>
<dbReference type="PANTHER" id="PTHR11552:SF115">
    <property type="entry name" value="DEHYDROGENASE XPTC-RELATED"/>
    <property type="match status" value="1"/>
</dbReference>
<dbReference type="OrthoDB" id="269227at2759"/>
<dbReference type="GO" id="GO:0016614">
    <property type="term" value="F:oxidoreductase activity, acting on CH-OH group of donors"/>
    <property type="evidence" value="ECO:0007669"/>
    <property type="project" value="InterPro"/>
</dbReference>
<feature type="active site" description="Proton donor" evidence="2">
    <location>
        <position position="558"/>
    </location>
</feature>
<dbReference type="EMBL" id="MU004190">
    <property type="protein sequence ID" value="KAF2494992.1"/>
    <property type="molecule type" value="Genomic_DNA"/>
</dbReference>
<keyword evidence="3" id="KW-0274">FAD</keyword>
<feature type="active site" description="Proton acceptor" evidence="2">
    <location>
        <position position="601"/>
    </location>
</feature>
<dbReference type="InterPro" id="IPR036188">
    <property type="entry name" value="FAD/NAD-bd_sf"/>
</dbReference>
<evidence type="ECO:0000259" key="5">
    <source>
        <dbReference type="PROSITE" id="PS00624"/>
    </source>
</evidence>
<evidence type="ECO:0000256" key="4">
    <source>
        <dbReference type="SAM" id="SignalP"/>
    </source>
</evidence>
<name>A0A6A6QSA6_9PEZI</name>
<protein>
    <submittedName>
        <fullName evidence="6">Choline dehydrogenase</fullName>
    </submittedName>
</protein>
<keyword evidence="7" id="KW-1185">Reference proteome</keyword>
<keyword evidence="4" id="KW-0732">Signal</keyword>
<dbReference type="PROSITE" id="PS00624">
    <property type="entry name" value="GMC_OXRED_2"/>
    <property type="match status" value="1"/>
</dbReference>
<feature type="binding site" evidence="3">
    <location>
        <position position="120"/>
    </location>
    <ligand>
        <name>FAD</name>
        <dbReference type="ChEBI" id="CHEBI:57692"/>
    </ligand>
</feature>
<organism evidence="6 7">
    <name type="scientific">Lophium mytilinum</name>
    <dbReference type="NCBI Taxonomy" id="390894"/>
    <lineage>
        <taxon>Eukaryota</taxon>
        <taxon>Fungi</taxon>
        <taxon>Dikarya</taxon>
        <taxon>Ascomycota</taxon>
        <taxon>Pezizomycotina</taxon>
        <taxon>Dothideomycetes</taxon>
        <taxon>Pleosporomycetidae</taxon>
        <taxon>Mytilinidiales</taxon>
        <taxon>Mytilinidiaceae</taxon>
        <taxon>Lophium</taxon>
    </lineage>
</organism>
<dbReference type="Gene3D" id="3.50.50.60">
    <property type="entry name" value="FAD/NAD(P)-binding domain"/>
    <property type="match status" value="1"/>
</dbReference>